<dbReference type="EMBL" id="MU866308">
    <property type="protein sequence ID" value="KAK4173984.1"/>
    <property type="molecule type" value="Genomic_DNA"/>
</dbReference>
<comment type="caution">
    <text evidence="2">The sequence shown here is derived from an EMBL/GenBank/DDBJ whole genome shotgun (WGS) entry which is preliminary data.</text>
</comment>
<name>A0AAN6W218_9PEZI</name>
<sequence>MPRRRDFPQREENPNRRIDAWDDGYTTTQVMPRQRSPSPRRSRPNRNATTPHYPPRTRQFSPSPPPYRDDDFYHQSARHRTGGGGGGANQDYFHDHPLNNPNPDHRGRTTSHGGQRPPLTRSKSTSAKELLATGLKSVQHMSPRWQKAAQAAVQAGGLAAFQARKQPGDWVGTKGVKVATAAFTAGLASSKMHKDRDGEGRDRGYERDRSRDRGRDREYERDRSRGRDRDYERDRDRGDRRPTGGQRRGSNLDAIGNMVGGFVAEQWAKRGQRERH</sequence>
<feature type="region of interest" description="Disordered" evidence="1">
    <location>
        <begin position="1"/>
        <end position="136"/>
    </location>
</feature>
<feature type="compositionally biased region" description="Basic and acidic residues" evidence="1">
    <location>
        <begin position="1"/>
        <end position="20"/>
    </location>
</feature>
<reference evidence="2" key="1">
    <citation type="journal article" date="2023" name="Mol. Phylogenet. Evol.">
        <title>Genome-scale phylogeny and comparative genomics of the fungal order Sordariales.</title>
        <authorList>
            <person name="Hensen N."/>
            <person name="Bonometti L."/>
            <person name="Westerberg I."/>
            <person name="Brannstrom I.O."/>
            <person name="Guillou S."/>
            <person name="Cros-Aarteil S."/>
            <person name="Calhoun S."/>
            <person name="Haridas S."/>
            <person name="Kuo A."/>
            <person name="Mondo S."/>
            <person name="Pangilinan J."/>
            <person name="Riley R."/>
            <person name="LaButti K."/>
            <person name="Andreopoulos B."/>
            <person name="Lipzen A."/>
            <person name="Chen C."/>
            <person name="Yan M."/>
            <person name="Daum C."/>
            <person name="Ng V."/>
            <person name="Clum A."/>
            <person name="Steindorff A."/>
            <person name="Ohm R.A."/>
            <person name="Martin F."/>
            <person name="Silar P."/>
            <person name="Natvig D.O."/>
            <person name="Lalanne C."/>
            <person name="Gautier V."/>
            <person name="Ament-Velasquez S.L."/>
            <person name="Kruys A."/>
            <person name="Hutchinson M.I."/>
            <person name="Powell A.J."/>
            <person name="Barry K."/>
            <person name="Miller A.N."/>
            <person name="Grigoriev I.V."/>
            <person name="Debuchy R."/>
            <person name="Gladieux P."/>
            <person name="Hiltunen Thoren M."/>
            <person name="Johannesson H."/>
        </authorList>
    </citation>
    <scope>NUCLEOTIDE SEQUENCE</scope>
    <source>
        <strain evidence="2">CBS 892.96</strain>
    </source>
</reference>
<reference evidence="2" key="2">
    <citation type="submission" date="2023-05" db="EMBL/GenBank/DDBJ databases">
        <authorList>
            <consortium name="Lawrence Berkeley National Laboratory"/>
            <person name="Steindorff A."/>
            <person name="Hensen N."/>
            <person name="Bonometti L."/>
            <person name="Westerberg I."/>
            <person name="Brannstrom I.O."/>
            <person name="Guillou S."/>
            <person name="Cros-Aarteil S."/>
            <person name="Calhoun S."/>
            <person name="Haridas S."/>
            <person name="Kuo A."/>
            <person name="Mondo S."/>
            <person name="Pangilinan J."/>
            <person name="Riley R."/>
            <person name="Labutti K."/>
            <person name="Andreopoulos B."/>
            <person name="Lipzen A."/>
            <person name="Chen C."/>
            <person name="Yanf M."/>
            <person name="Daum C."/>
            <person name="Ng V."/>
            <person name="Clum A."/>
            <person name="Ohm R."/>
            <person name="Martin F."/>
            <person name="Silar P."/>
            <person name="Natvig D."/>
            <person name="Lalanne C."/>
            <person name="Gautier V."/>
            <person name="Ament-Velasquez S.L."/>
            <person name="Kruys A."/>
            <person name="Hutchinson M.I."/>
            <person name="Powell A.J."/>
            <person name="Barry K."/>
            <person name="Miller A.N."/>
            <person name="Grigoriev I.V."/>
            <person name="Debuchy R."/>
            <person name="Gladieux P."/>
            <person name="Thoren M.H."/>
            <person name="Johannesson H."/>
        </authorList>
    </citation>
    <scope>NUCLEOTIDE SEQUENCE</scope>
    <source>
        <strain evidence="2">CBS 892.96</strain>
    </source>
</reference>
<organism evidence="2 3">
    <name type="scientific">Triangularia setosa</name>
    <dbReference type="NCBI Taxonomy" id="2587417"/>
    <lineage>
        <taxon>Eukaryota</taxon>
        <taxon>Fungi</taxon>
        <taxon>Dikarya</taxon>
        <taxon>Ascomycota</taxon>
        <taxon>Pezizomycotina</taxon>
        <taxon>Sordariomycetes</taxon>
        <taxon>Sordariomycetidae</taxon>
        <taxon>Sordariales</taxon>
        <taxon>Podosporaceae</taxon>
        <taxon>Triangularia</taxon>
    </lineage>
</organism>
<evidence type="ECO:0000256" key="1">
    <source>
        <dbReference type="SAM" id="MobiDB-lite"/>
    </source>
</evidence>
<accession>A0AAN6W218</accession>
<keyword evidence="3" id="KW-1185">Reference proteome</keyword>
<proteinExistence type="predicted"/>
<evidence type="ECO:0000313" key="2">
    <source>
        <dbReference type="EMBL" id="KAK4173984.1"/>
    </source>
</evidence>
<protein>
    <submittedName>
        <fullName evidence="2">Uncharacterized protein</fullName>
    </submittedName>
</protein>
<evidence type="ECO:0000313" key="3">
    <source>
        <dbReference type="Proteomes" id="UP001302321"/>
    </source>
</evidence>
<feature type="region of interest" description="Disordered" evidence="1">
    <location>
        <begin position="183"/>
        <end position="257"/>
    </location>
</feature>
<feature type="compositionally biased region" description="Basic and acidic residues" evidence="1">
    <location>
        <begin position="192"/>
        <end position="242"/>
    </location>
</feature>
<feature type="compositionally biased region" description="Basic and acidic residues" evidence="1">
    <location>
        <begin position="92"/>
        <end position="107"/>
    </location>
</feature>
<gene>
    <name evidence="2" type="ORF">QBC36DRAFT_389331</name>
</gene>
<dbReference type="Proteomes" id="UP001302321">
    <property type="component" value="Unassembled WGS sequence"/>
</dbReference>
<dbReference type="AlphaFoldDB" id="A0AAN6W218"/>